<dbReference type="InterPro" id="IPR023214">
    <property type="entry name" value="HAD_sf"/>
</dbReference>
<keyword evidence="6 9" id="KW-0378">Hydrolase</keyword>
<evidence type="ECO:0000313" key="9">
    <source>
        <dbReference type="EMBL" id="KHN06641.1"/>
    </source>
</evidence>
<dbReference type="AlphaFoldDB" id="A0A0B2PBJ5"/>
<keyword evidence="8" id="KW-0546">Nucleotide metabolism</keyword>
<dbReference type="FunFam" id="1.10.150.340:FF:000001">
    <property type="entry name" value="Cytosolic 5-nucleotidase 3-like"/>
    <property type="match status" value="1"/>
</dbReference>
<dbReference type="EC" id="3.1.3.5" evidence="3"/>
<reference evidence="9" key="1">
    <citation type="submission" date="2014-07" db="EMBL/GenBank/DDBJ databases">
        <title>Identification of a novel salt tolerance gene in wild soybean by whole-genome sequencing.</title>
        <authorList>
            <person name="Lam H.-M."/>
            <person name="Qi X."/>
            <person name="Li M.-W."/>
            <person name="Liu X."/>
            <person name="Xie M."/>
            <person name="Ni M."/>
            <person name="Xu X."/>
        </authorList>
    </citation>
    <scope>NUCLEOTIDE SEQUENCE [LARGE SCALE GENOMIC DNA]</scope>
    <source>
        <tissue evidence="9">Root</tissue>
    </source>
</reference>
<dbReference type="PANTHER" id="PTHR13045:SF0">
    <property type="entry name" value="7-METHYLGUANOSINE PHOSPHATE-SPECIFIC 5'-NUCLEOTIDASE"/>
    <property type="match status" value="1"/>
</dbReference>
<evidence type="ECO:0000256" key="2">
    <source>
        <dbReference type="ARBA" id="ARBA00008389"/>
    </source>
</evidence>
<evidence type="ECO:0000256" key="8">
    <source>
        <dbReference type="ARBA" id="ARBA00023080"/>
    </source>
</evidence>
<protein>
    <recommendedName>
        <fullName evidence="3">5'-nucleotidase</fullName>
        <ecNumber evidence="3">3.1.3.5</ecNumber>
    </recommendedName>
</protein>
<evidence type="ECO:0000256" key="1">
    <source>
        <dbReference type="ARBA" id="ARBA00000815"/>
    </source>
</evidence>
<dbReference type="GO" id="GO:0000166">
    <property type="term" value="F:nucleotide binding"/>
    <property type="evidence" value="ECO:0007669"/>
    <property type="project" value="UniProtKB-KW"/>
</dbReference>
<evidence type="ECO:0000256" key="6">
    <source>
        <dbReference type="ARBA" id="ARBA00022801"/>
    </source>
</evidence>
<sequence>MFQANAEGDSDELVDPPKVEDKIGVVPHGLSTDSNVVKSNAEKFEFQAKVSWLAYGLCSAPKTLIESPFRASRAIMGNNNYICRVSFSSSVCGKNLQMEEMKVASDLLVGDPASLEKKIDAIRFGASHGLLQQGNPEYNAKRHQLYEYYHPLEFSPTIGLEEKTKLMEEWWGKTQGLLVEGGLTYDSIRQSVGNANIPFREGERDAPVLIFSAGLADIIEEVLRQKLHRSFKNVRIVSNRMVFDDDGRLVTFKGDSMFPAFIS</sequence>
<keyword evidence="7" id="KW-0460">Magnesium</keyword>
<dbReference type="SUPFAM" id="SSF56784">
    <property type="entry name" value="HAD-like"/>
    <property type="match status" value="1"/>
</dbReference>
<proteinExistence type="inferred from homology"/>
<keyword evidence="4" id="KW-0479">Metal-binding</keyword>
<organism evidence="9">
    <name type="scientific">Glycine soja</name>
    <name type="common">Wild soybean</name>
    <dbReference type="NCBI Taxonomy" id="3848"/>
    <lineage>
        <taxon>Eukaryota</taxon>
        <taxon>Viridiplantae</taxon>
        <taxon>Streptophyta</taxon>
        <taxon>Embryophyta</taxon>
        <taxon>Tracheophyta</taxon>
        <taxon>Spermatophyta</taxon>
        <taxon>Magnoliopsida</taxon>
        <taxon>eudicotyledons</taxon>
        <taxon>Gunneridae</taxon>
        <taxon>Pentapetalae</taxon>
        <taxon>rosids</taxon>
        <taxon>fabids</taxon>
        <taxon>Fabales</taxon>
        <taxon>Fabaceae</taxon>
        <taxon>Papilionoideae</taxon>
        <taxon>50 kb inversion clade</taxon>
        <taxon>NPAAA clade</taxon>
        <taxon>indigoferoid/millettioid clade</taxon>
        <taxon>Phaseoleae</taxon>
        <taxon>Glycine</taxon>
        <taxon>Glycine subgen. Soja</taxon>
    </lineage>
</organism>
<keyword evidence="5" id="KW-0547">Nucleotide-binding</keyword>
<dbReference type="Gene3D" id="3.40.50.1000">
    <property type="entry name" value="HAD superfamily/HAD-like"/>
    <property type="match status" value="1"/>
</dbReference>
<dbReference type="Pfam" id="PF05822">
    <property type="entry name" value="UMPH-1"/>
    <property type="match status" value="1"/>
</dbReference>
<dbReference type="GO" id="GO:0009117">
    <property type="term" value="P:nucleotide metabolic process"/>
    <property type="evidence" value="ECO:0007669"/>
    <property type="project" value="UniProtKB-KW"/>
</dbReference>
<dbReference type="GO" id="GO:0000287">
    <property type="term" value="F:magnesium ion binding"/>
    <property type="evidence" value="ECO:0007669"/>
    <property type="project" value="InterPro"/>
</dbReference>
<evidence type="ECO:0000256" key="4">
    <source>
        <dbReference type="ARBA" id="ARBA00022723"/>
    </source>
</evidence>
<evidence type="ECO:0000256" key="5">
    <source>
        <dbReference type="ARBA" id="ARBA00022741"/>
    </source>
</evidence>
<dbReference type="Proteomes" id="UP000053555">
    <property type="component" value="Unassembled WGS sequence"/>
</dbReference>
<dbReference type="GO" id="GO:0008253">
    <property type="term" value="F:5'-nucleotidase activity"/>
    <property type="evidence" value="ECO:0007669"/>
    <property type="project" value="UniProtKB-EC"/>
</dbReference>
<evidence type="ECO:0000256" key="7">
    <source>
        <dbReference type="ARBA" id="ARBA00022842"/>
    </source>
</evidence>
<gene>
    <name evidence="9" type="ORF">glysoja_048363</name>
</gene>
<comment type="catalytic activity">
    <reaction evidence="1">
        <text>a ribonucleoside 5'-phosphate + H2O = a ribonucleoside + phosphate</text>
        <dbReference type="Rhea" id="RHEA:12484"/>
        <dbReference type="ChEBI" id="CHEBI:15377"/>
        <dbReference type="ChEBI" id="CHEBI:18254"/>
        <dbReference type="ChEBI" id="CHEBI:43474"/>
        <dbReference type="ChEBI" id="CHEBI:58043"/>
        <dbReference type="EC" id="3.1.3.5"/>
    </reaction>
</comment>
<dbReference type="PANTHER" id="PTHR13045">
    <property type="entry name" value="5'-NUCLEOTIDASE"/>
    <property type="match status" value="1"/>
</dbReference>
<dbReference type="InterPro" id="IPR006434">
    <property type="entry name" value="Pyrimidine_nucleotidase_eu"/>
</dbReference>
<dbReference type="EMBL" id="KN667567">
    <property type="protein sequence ID" value="KHN06641.1"/>
    <property type="molecule type" value="Genomic_DNA"/>
</dbReference>
<evidence type="ECO:0000256" key="3">
    <source>
        <dbReference type="ARBA" id="ARBA00012643"/>
    </source>
</evidence>
<comment type="similarity">
    <text evidence="2">Belongs to the pyrimidine 5'-nucleotidase family.</text>
</comment>
<dbReference type="Gene3D" id="1.10.150.340">
    <property type="entry name" value="Pyrimidine 5'-nucleotidase (UMPH-1), N-terminal domain"/>
    <property type="match status" value="1"/>
</dbReference>
<dbReference type="GO" id="GO:0005737">
    <property type="term" value="C:cytoplasm"/>
    <property type="evidence" value="ECO:0007669"/>
    <property type="project" value="InterPro"/>
</dbReference>
<accession>A0A0B2PBJ5</accession>
<name>A0A0B2PBJ5_GLYSO</name>
<dbReference type="InterPro" id="IPR036412">
    <property type="entry name" value="HAD-like_sf"/>
</dbReference>